<evidence type="ECO:0000313" key="4">
    <source>
        <dbReference type="EMBL" id="PSL24045.1"/>
    </source>
</evidence>
<evidence type="ECO:0000313" key="5">
    <source>
        <dbReference type="Proteomes" id="UP000240978"/>
    </source>
</evidence>
<gene>
    <name evidence="4" type="ORF">CLV42_11631</name>
</gene>
<protein>
    <submittedName>
        <fullName evidence="4">Uncharacterized protein DUF3347</fullName>
    </submittedName>
</protein>
<keyword evidence="2" id="KW-0732">Signal</keyword>
<accession>A0A2P8FQW2</accession>
<feature type="chain" id="PRO_5015140791" evidence="2">
    <location>
        <begin position="28"/>
        <end position="188"/>
    </location>
</feature>
<evidence type="ECO:0000256" key="2">
    <source>
        <dbReference type="SAM" id="SignalP"/>
    </source>
</evidence>
<reference evidence="4 5" key="1">
    <citation type="submission" date="2018-03" db="EMBL/GenBank/DDBJ databases">
        <title>Genomic Encyclopedia of Archaeal and Bacterial Type Strains, Phase II (KMG-II): from individual species to whole genera.</title>
        <authorList>
            <person name="Goeker M."/>
        </authorList>
    </citation>
    <scope>NUCLEOTIDE SEQUENCE [LARGE SCALE GENOMIC DNA]</scope>
    <source>
        <strain evidence="4 5">DSM 18107</strain>
    </source>
</reference>
<dbReference type="RefSeq" id="WP_106605133.1">
    <property type="nucleotide sequence ID" value="NZ_PYGK01000016.1"/>
</dbReference>
<organism evidence="4 5">
    <name type="scientific">Chitinophaga ginsengisoli</name>
    <dbReference type="NCBI Taxonomy" id="363837"/>
    <lineage>
        <taxon>Bacteria</taxon>
        <taxon>Pseudomonadati</taxon>
        <taxon>Bacteroidota</taxon>
        <taxon>Chitinophagia</taxon>
        <taxon>Chitinophagales</taxon>
        <taxon>Chitinophagaceae</taxon>
        <taxon>Chitinophaga</taxon>
    </lineage>
</organism>
<comment type="caution">
    <text evidence="4">The sequence shown here is derived from an EMBL/GenBank/DDBJ whole genome shotgun (WGS) entry which is preliminary data.</text>
</comment>
<dbReference type="OrthoDB" id="5513217at2"/>
<dbReference type="AlphaFoldDB" id="A0A2P8FQW2"/>
<keyword evidence="5" id="KW-1185">Reference proteome</keyword>
<proteinExistence type="predicted"/>
<dbReference type="Proteomes" id="UP000240978">
    <property type="component" value="Unassembled WGS sequence"/>
</dbReference>
<feature type="region of interest" description="Disordered" evidence="1">
    <location>
        <begin position="29"/>
        <end position="50"/>
    </location>
</feature>
<dbReference type="Pfam" id="PF11827">
    <property type="entry name" value="DUF3347"/>
    <property type="match status" value="1"/>
</dbReference>
<dbReference type="InterPro" id="IPR021782">
    <property type="entry name" value="DUF3347"/>
</dbReference>
<feature type="signal peptide" evidence="2">
    <location>
        <begin position="1"/>
        <end position="27"/>
    </location>
</feature>
<dbReference type="EMBL" id="PYGK01000016">
    <property type="protein sequence ID" value="PSL24045.1"/>
    <property type="molecule type" value="Genomic_DNA"/>
</dbReference>
<evidence type="ECO:0000259" key="3">
    <source>
        <dbReference type="Pfam" id="PF11827"/>
    </source>
</evidence>
<evidence type="ECO:0000256" key="1">
    <source>
        <dbReference type="SAM" id="MobiDB-lite"/>
    </source>
</evidence>
<dbReference type="PROSITE" id="PS51257">
    <property type="entry name" value="PROKAR_LIPOPROTEIN"/>
    <property type="match status" value="1"/>
</dbReference>
<name>A0A2P8FQW2_9BACT</name>
<feature type="domain" description="DUF3347" evidence="3">
    <location>
        <begin position="65"/>
        <end position="142"/>
    </location>
</feature>
<sequence>MKQLIRAAFPVLAVILFVACNNNPATAKGENTTDTIPHGGHDHSHMSESSAPAAVQLKDDKLNAVYQHYIHLTTALINGDEAEAKIASNAIEAGAATVDGGKTLGASAAKITAAKNIDAQRTAYAALSSDFISLVKKSGLNSGTLYVDYCPMAMESKGAYWISSNEAIKNPYFGEKMMTCGEVKETLK</sequence>